<keyword evidence="5" id="KW-0378">Hydrolase</keyword>
<dbReference type="SUPFAM" id="SSF52540">
    <property type="entry name" value="P-loop containing nucleoside triphosphate hydrolases"/>
    <property type="match status" value="1"/>
</dbReference>
<reference evidence="5 6" key="1">
    <citation type="journal article" date="2018" name="bioRxiv">
        <title>Evidence of independent acquisition and adaption of ultra-small bacteria to human hosts across the highly diverse yet reduced genomes of the phylum Saccharibacteria.</title>
        <authorList>
            <person name="McLean J.S."/>
            <person name="Bor B."/>
            <person name="To T.T."/>
            <person name="Liu Q."/>
            <person name="Kearns K.A."/>
            <person name="Solden L.M."/>
            <person name="Wrighton K.C."/>
            <person name="He X."/>
            <person name="Shi W."/>
        </authorList>
    </citation>
    <scope>NUCLEOTIDE SEQUENCE [LARGE SCALE GENOMIC DNA]</scope>
    <source>
        <strain evidence="5 6">TM7_CMJM_G6_1_HOT_870</strain>
    </source>
</reference>
<feature type="domain" description="ABC transporter" evidence="4">
    <location>
        <begin position="10"/>
        <end position="248"/>
    </location>
</feature>
<dbReference type="SMART" id="SM00382">
    <property type="entry name" value="AAA"/>
    <property type="match status" value="1"/>
</dbReference>
<dbReference type="PANTHER" id="PTHR24220:SF86">
    <property type="entry name" value="ABC TRANSPORTER ABCH.1"/>
    <property type="match status" value="1"/>
</dbReference>
<reference evidence="5 6" key="2">
    <citation type="journal article" date="2020" name="Cell Rep.">
        <title>Acquisition and Adaptation of Ultra-small Parasitic Reduced Genome Bacteria to Mammalian Hosts.</title>
        <authorList>
            <person name="McLean J.S."/>
            <person name="Bor B."/>
            <person name="Kerns K.A."/>
            <person name="Liu Q."/>
            <person name="To T.T."/>
            <person name="Solden L."/>
            <person name="Hendrickson E.L."/>
            <person name="Wrighton K."/>
            <person name="Shi W."/>
            <person name="He X."/>
        </authorList>
    </citation>
    <scope>NUCLEOTIDE SEQUENCE [LARGE SCALE GENOMIC DNA]</scope>
    <source>
        <strain evidence="5 6">TM7_CMJM_G6_1_HOT_870</strain>
    </source>
</reference>
<proteinExistence type="predicted"/>
<evidence type="ECO:0000256" key="2">
    <source>
        <dbReference type="ARBA" id="ARBA00022741"/>
    </source>
</evidence>
<name>A0ABY0FI45_9BACT</name>
<dbReference type="Pfam" id="PF00005">
    <property type="entry name" value="ABC_tran"/>
    <property type="match status" value="1"/>
</dbReference>
<gene>
    <name evidence="5" type="primary">yknY</name>
    <name evidence="5" type="ORF">G6CMJM_00509</name>
</gene>
<keyword evidence="1" id="KW-0813">Transport</keyword>
<dbReference type="InterPro" id="IPR003439">
    <property type="entry name" value="ABC_transporter-like_ATP-bd"/>
</dbReference>
<dbReference type="EC" id="3.6.3.-" evidence="5"/>
<protein>
    <submittedName>
        <fullName evidence="5">ABC transporter ATP-binding protein YknY</fullName>
        <ecNumber evidence="5">3.6.3.-</ecNumber>
    </submittedName>
</protein>
<dbReference type="PROSITE" id="PS50893">
    <property type="entry name" value="ABC_TRANSPORTER_2"/>
    <property type="match status" value="1"/>
</dbReference>
<keyword evidence="6" id="KW-1185">Reference proteome</keyword>
<dbReference type="InterPro" id="IPR003593">
    <property type="entry name" value="AAA+_ATPase"/>
</dbReference>
<evidence type="ECO:0000313" key="6">
    <source>
        <dbReference type="Proteomes" id="UP001190925"/>
    </source>
</evidence>
<evidence type="ECO:0000256" key="1">
    <source>
        <dbReference type="ARBA" id="ARBA00022448"/>
    </source>
</evidence>
<dbReference type="GO" id="GO:0016787">
    <property type="term" value="F:hydrolase activity"/>
    <property type="evidence" value="ECO:0007669"/>
    <property type="project" value="UniProtKB-KW"/>
</dbReference>
<keyword evidence="3 5" id="KW-0067">ATP-binding</keyword>
<dbReference type="Proteomes" id="UP001190925">
    <property type="component" value="Unassembled WGS sequence"/>
</dbReference>
<dbReference type="InterPro" id="IPR017911">
    <property type="entry name" value="MacB-like_ATP-bd"/>
</dbReference>
<dbReference type="InterPro" id="IPR015854">
    <property type="entry name" value="ABC_transpr_LolD-like"/>
</dbReference>
<organism evidence="5 6">
    <name type="scientific">Candidatus Nanogingivalis gingivitcus</name>
    <dbReference type="NCBI Taxonomy" id="2171992"/>
    <lineage>
        <taxon>Bacteria</taxon>
        <taxon>Candidatus Saccharimonadota</taxon>
        <taxon>Candidatus Nanosyncoccalia</taxon>
        <taxon>Candidatus Nanogingivales</taxon>
        <taxon>Candidatus Nanogingivalaceae</taxon>
        <taxon>Candidatus Nanogingivalis</taxon>
    </lineage>
</organism>
<keyword evidence="2" id="KW-0547">Nucleotide-binding</keyword>
<dbReference type="EMBL" id="PRLK01000007">
    <property type="protein sequence ID" value="RYC72484.1"/>
    <property type="molecule type" value="Genomic_DNA"/>
</dbReference>
<dbReference type="PANTHER" id="PTHR24220">
    <property type="entry name" value="IMPORT ATP-BINDING PROTEIN"/>
    <property type="match status" value="1"/>
</dbReference>
<dbReference type="RefSeq" id="WP_206660771.1">
    <property type="nucleotide sequence ID" value="NZ_PRLK01000007.1"/>
</dbReference>
<dbReference type="GO" id="GO:0005524">
    <property type="term" value="F:ATP binding"/>
    <property type="evidence" value="ECO:0007669"/>
    <property type="project" value="UniProtKB-KW"/>
</dbReference>
<dbReference type="InterPro" id="IPR027417">
    <property type="entry name" value="P-loop_NTPase"/>
</dbReference>
<sequence length="263" mass="29768">MMKKGKKEVVKLKKIKKRFGVGDAENYALNGVDLTIYQGEFIIIMGPSGCGKTTLLNTIGLLDRSTEGTYMLDSYDVSRMSKRKQAQIRSEKIGFVFQDFNLIPRLSVIENVALPLIYKGENKTKRLKKASEILKQFHLEKREYYMPWQLSGGQTQRVAIARALVNNPSIILADEPTGNLDSKASHIIMEELSEVHKKGNTIIMVTHNPELMAYATRIITMFDGKIDTDEKVDNSIIQEKENTLDKLEEAVNKIEEIKEELGA</sequence>
<dbReference type="CDD" id="cd03255">
    <property type="entry name" value="ABC_MJ0796_LolCDE_FtsE"/>
    <property type="match status" value="1"/>
</dbReference>
<comment type="caution">
    <text evidence="5">The sequence shown here is derived from an EMBL/GenBank/DDBJ whole genome shotgun (WGS) entry which is preliminary data.</text>
</comment>
<evidence type="ECO:0000256" key="3">
    <source>
        <dbReference type="ARBA" id="ARBA00022840"/>
    </source>
</evidence>
<accession>A0ABY0FI45</accession>
<evidence type="ECO:0000259" key="4">
    <source>
        <dbReference type="PROSITE" id="PS50893"/>
    </source>
</evidence>
<dbReference type="Gene3D" id="3.40.50.300">
    <property type="entry name" value="P-loop containing nucleotide triphosphate hydrolases"/>
    <property type="match status" value="1"/>
</dbReference>
<evidence type="ECO:0000313" key="5">
    <source>
        <dbReference type="EMBL" id="RYC72484.1"/>
    </source>
</evidence>